<dbReference type="Proteomes" id="UP000002710">
    <property type="component" value="Chromosome"/>
</dbReference>
<sequence>MSDAFFPSWVDGRIVADDAFAQAYAAVSDRQRAWLKTTIARHQALYGFPECDAGSARFSLRQGGAVSVHSRPADWCIAVLEKNYASGPRLLAATLPALLSGVRAVCVVRIGADDSWPAAVLTACELAGIELVADMTPDAAVSLLQEVHARGRGRVMLLGNHEQVGSVGQICAAADIAAWREPHISCLAADSAADKDVLRWAHPGVDVVEATSASAARALVAAAQKTDICRHAIVHLGTGQEGLFYWPQLSRAFFTEQSVSFTG</sequence>
<dbReference type="HOGENOM" id="CLU_081799_0_0_7"/>
<keyword evidence="2" id="KW-1185">Reference proteome</keyword>
<dbReference type="eggNOG" id="ENOG5034B2Q">
    <property type="taxonomic scope" value="Bacteria"/>
</dbReference>
<evidence type="ECO:0000313" key="1">
    <source>
        <dbReference type="EMBL" id="ABB38861.1"/>
    </source>
</evidence>
<dbReference type="RefSeq" id="WP_011367966.1">
    <property type="nucleotide sequence ID" value="NC_007519.1"/>
</dbReference>
<reference evidence="1 2" key="1">
    <citation type="journal article" date="2011" name="J. Bacteriol.">
        <title>Complete genome sequence and updated annotation of Desulfovibrio alaskensis G20.</title>
        <authorList>
            <person name="Hauser L.J."/>
            <person name="Land M.L."/>
            <person name="Brown S.D."/>
            <person name="Larimer F."/>
            <person name="Keller K.L."/>
            <person name="Rapp-Giles B.J."/>
            <person name="Price M.N."/>
            <person name="Lin M."/>
            <person name="Bruce D.C."/>
            <person name="Detter J.C."/>
            <person name="Tapia R."/>
            <person name="Han C.S."/>
            <person name="Goodwin L.A."/>
            <person name="Cheng J.F."/>
            <person name="Pitluck S."/>
            <person name="Copeland A."/>
            <person name="Lucas S."/>
            <person name="Nolan M."/>
            <person name="Lapidus A.L."/>
            <person name="Palumbo A.V."/>
            <person name="Wall J.D."/>
        </authorList>
    </citation>
    <scope>NUCLEOTIDE SEQUENCE [LARGE SCALE GENOMIC DNA]</scope>
    <source>
        <strain evidence="2">ATCC BAA 1058 / DSM 17464 / G20</strain>
    </source>
</reference>
<accession>Q30ZN5</accession>
<gene>
    <name evidence="1" type="ordered locus">Dde_2064</name>
</gene>
<dbReference type="EMBL" id="CP000112">
    <property type="protein sequence ID" value="ABB38861.1"/>
    <property type="molecule type" value="Genomic_DNA"/>
</dbReference>
<dbReference type="KEGG" id="dde:Dde_2064"/>
<organism evidence="1 2">
    <name type="scientific">Oleidesulfovibrio alaskensis (strain ATCC BAA-1058 / DSM 17464 / G20)</name>
    <name type="common">Desulfovibrio alaskensis</name>
    <dbReference type="NCBI Taxonomy" id="207559"/>
    <lineage>
        <taxon>Bacteria</taxon>
        <taxon>Pseudomonadati</taxon>
        <taxon>Thermodesulfobacteriota</taxon>
        <taxon>Desulfovibrionia</taxon>
        <taxon>Desulfovibrionales</taxon>
        <taxon>Desulfovibrionaceae</taxon>
        <taxon>Oleidesulfovibrio</taxon>
    </lineage>
</organism>
<protein>
    <submittedName>
        <fullName evidence="1">Uncharacterized protein</fullName>
    </submittedName>
</protein>
<dbReference type="STRING" id="207559.Dde_2064"/>
<proteinExistence type="predicted"/>
<name>Q30ZN5_OLEA2</name>
<dbReference type="AlphaFoldDB" id="Q30ZN5"/>
<evidence type="ECO:0000313" key="2">
    <source>
        <dbReference type="Proteomes" id="UP000002710"/>
    </source>
</evidence>